<dbReference type="InterPro" id="IPR013087">
    <property type="entry name" value="Znf_C2H2_type"/>
</dbReference>
<evidence type="ECO:0000313" key="4">
    <source>
        <dbReference type="Proteomes" id="UP000708208"/>
    </source>
</evidence>
<name>A0A8J2JV14_9HEXA</name>
<feature type="domain" description="C2H2-type" evidence="2">
    <location>
        <begin position="551"/>
        <end position="572"/>
    </location>
</feature>
<feature type="domain" description="C2H2-type" evidence="2">
    <location>
        <begin position="583"/>
        <end position="604"/>
    </location>
</feature>
<dbReference type="AlphaFoldDB" id="A0A8J2JV14"/>
<protein>
    <recommendedName>
        <fullName evidence="2">C2H2-type domain-containing protein</fullName>
    </recommendedName>
</protein>
<sequence>MERSVPKVEVIDVFDDDDLIALCEVCQREVKLKDSAEHAQIHSFAVELTQEIKSEDVKLAPTEPLSEFLRQRAQSVDSFDSGVVCSPVGSPTFSTSLSTVSSEPEQKLEIEKITPSPEDHLKELVKSVVNHQPEIIQTCQSEGYRHQQQSIHNVRMATSPRYHPYQPPQTYLAGTSNHNSSLNMRNEQYSIGGYGQQSQPASRELQKEFTAWRRLEGTRQYHLQKCDQVRRRFAYHDQQRKLFEGELMFLKLNDPSNFSKIQAVEAQVQLHKQTTQRYYQQYMIHKQRYETLQQPATCQNWVFNQPGSQQVMPVNARNAPSIDDSAQRHNNDHCVSQNQSSYSSQTVFTPKPGQNTGEYQLQIHEAPNPNQVASPQHQQVSQQQNPLLQQSHLQHSVLEQHSLPQQPVRNEHLGHHSGGNVFFTKPPTQQQYHPLQHVQQENFTQTSKFQQIAEAGRQYRQNVQRPGQPSFTTETIHLVQNTNEHNASLTNSQTYSKGFSYHGTQNQKPNNNSSSTVSQTLNQCSVAAVSNAQGSLAKSSNSMESLFPIHCKFCDSNFDREVKFYSHMDITHKIRNLKVGKHCHLCGKVYFSVRGHLSHLQSEHNNFQQLQKYSICQCWKCEKYFDDLDIFKLHLPECDSNGKESNPIILT</sequence>
<organism evidence="3 4">
    <name type="scientific">Allacma fusca</name>
    <dbReference type="NCBI Taxonomy" id="39272"/>
    <lineage>
        <taxon>Eukaryota</taxon>
        <taxon>Metazoa</taxon>
        <taxon>Ecdysozoa</taxon>
        <taxon>Arthropoda</taxon>
        <taxon>Hexapoda</taxon>
        <taxon>Collembola</taxon>
        <taxon>Symphypleona</taxon>
        <taxon>Sminthuridae</taxon>
        <taxon>Allacma</taxon>
    </lineage>
</organism>
<accession>A0A8J2JV14</accession>
<dbReference type="SMART" id="SM00355">
    <property type="entry name" value="ZnF_C2H2"/>
    <property type="match status" value="2"/>
</dbReference>
<dbReference type="EMBL" id="CAJVCH010142677">
    <property type="protein sequence ID" value="CAG7726987.1"/>
    <property type="molecule type" value="Genomic_DNA"/>
</dbReference>
<feature type="region of interest" description="Disordered" evidence="1">
    <location>
        <begin position="485"/>
        <end position="517"/>
    </location>
</feature>
<comment type="caution">
    <text evidence="3">The sequence shown here is derived from an EMBL/GenBank/DDBJ whole genome shotgun (WGS) entry which is preliminary data.</text>
</comment>
<keyword evidence="4" id="KW-1185">Reference proteome</keyword>
<gene>
    <name evidence="3" type="ORF">AFUS01_LOCUS15860</name>
</gene>
<evidence type="ECO:0000313" key="3">
    <source>
        <dbReference type="EMBL" id="CAG7726987.1"/>
    </source>
</evidence>
<feature type="region of interest" description="Disordered" evidence="1">
    <location>
        <begin position="319"/>
        <end position="356"/>
    </location>
</feature>
<proteinExistence type="predicted"/>
<dbReference type="PROSITE" id="PS00028">
    <property type="entry name" value="ZINC_FINGER_C2H2_1"/>
    <property type="match status" value="2"/>
</dbReference>
<reference evidence="3" key="1">
    <citation type="submission" date="2021-06" db="EMBL/GenBank/DDBJ databases">
        <authorList>
            <person name="Hodson N. C."/>
            <person name="Mongue J. A."/>
            <person name="Jaron S. K."/>
        </authorList>
    </citation>
    <scope>NUCLEOTIDE SEQUENCE</scope>
</reference>
<evidence type="ECO:0000259" key="2">
    <source>
        <dbReference type="PROSITE" id="PS00028"/>
    </source>
</evidence>
<evidence type="ECO:0000256" key="1">
    <source>
        <dbReference type="SAM" id="MobiDB-lite"/>
    </source>
</evidence>
<feature type="compositionally biased region" description="Polar residues" evidence="1">
    <location>
        <begin position="333"/>
        <end position="356"/>
    </location>
</feature>
<dbReference type="Proteomes" id="UP000708208">
    <property type="component" value="Unassembled WGS sequence"/>
</dbReference>